<comment type="cofactor">
    <cofactor evidence="1">
        <name>thiamine diphosphate</name>
        <dbReference type="ChEBI" id="CHEBI:58937"/>
    </cofactor>
</comment>
<reference evidence="6" key="1">
    <citation type="submission" date="2021-08" db="EMBL/GenBank/DDBJ databases">
        <title>WGS assembly of Ceratopteris richardii.</title>
        <authorList>
            <person name="Marchant D.B."/>
            <person name="Chen G."/>
            <person name="Jenkins J."/>
            <person name="Shu S."/>
            <person name="Leebens-Mack J."/>
            <person name="Grimwood J."/>
            <person name="Schmutz J."/>
            <person name="Soltis P."/>
            <person name="Soltis D."/>
            <person name="Chen Z.-H."/>
        </authorList>
    </citation>
    <scope>NUCLEOTIDE SEQUENCE</scope>
    <source>
        <strain evidence="6">Whitten #5841</strain>
        <tissue evidence="6">Leaf</tissue>
    </source>
</reference>
<dbReference type="GO" id="GO:0030976">
    <property type="term" value="F:thiamine pyrophosphate binding"/>
    <property type="evidence" value="ECO:0007669"/>
    <property type="project" value="InterPro"/>
</dbReference>
<evidence type="ECO:0000256" key="4">
    <source>
        <dbReference type="ARBA" id="ARBA00023052"/>
    </source>
</evidence>
<evidence type="ECO:0000313" key="6">
    <source>
        <dbReference type="EMBL" id="KAH7446693.1"/>
    </source>
</evidence>
<dbReference type="Gene3D" id="3.40.50.11610">
    <property type="entry name" value="Multifunctional 2-oxoglutarate metabolism enzyme, C-terminal domain"/>
    <property type="match status" value="1"/>
</dbReference>
<feature type="domain" description="2-oxoglutarate dehydrogenase E1 component/KDG C-terminal" evidence="5">
    <location>
        <begin position="8"/>
        <end position="109"/>
    </location>
</feature>
<proteinExistence type="inferred from homology"/>
<dbReference type="InterPro" id="IPR011603">
    <property type="entry name" value="2oxoglutarate_DH_E1"/>
</dbReference>
<dbReference type="PANTHER" id="PTHR23152">
    <property type="entry name" value="2-OXOGLUTARATE DEHYDROGENASE"/>
    <property type="match status" value="1"/>
</dbReference>
<accession>A0A8T2VM92</accession>
<dbReference type="GO" id="GO:0004591">
    <property type="term" value="F:oxoglutarate dehydrogenase (succinyl-transferring) activity"/>
    <property type="evidence" value="ECO:0007669"/>
    <property type="project" value="TreeGrafter"/>
</dbReference>
<dbReference type="InterPro" id="IPR042179">
    <property type="entry name" value="KGD_C_sf"/>
</dbReference>
<dbReference type="GO" id="GO:0006099">
    <property type="term" value="P:tricarboxylic acid cycle"/>
    <property type="evidence" value="ECO:0007669"/>
    <property type="project" value="TreeGrafter"/>
</dbReference>
<dbReference type="OrthoDB" id="413077at2759"/>
<gene>
    <name evidence="6" type="ORF">KP509_01G068700</name>
</gene>
<dbReference type="AlphaFoldDB" id="A0A8T2VM92"/>
<keyword evidence="3" id="KW-0560">Oxidoreductase</keyword>
<dbReference type="Pfam" id="PF16870">
    <property type="entry name" value="OxoGdeHyase_C"/>
    <property type="match status" value="1"/>
</dbReference>
<evidence type="ECO:0000256" key="3">
    <source>
        <dbReference type="ARBA" id="ARBA00023002"/>
    </source>
</evidence>
<dbReference type="PANTHER" id="PTHR23152:SF4">
    <property type="entry name" value="2-OXOADIPATE DEHYDROGENASE COMPLEX COMPONENT E1"/>
    <property type="match status" value="1"/>
</dbReference>
<dbReference type="GO" id="GO:0005739">
    <property type="term" value="C:mitochondrion"/>
    <property type="evidence" value="ECO:0007669"/>
    <property type="project" value="TreeGrafter"/>
</dbReference>
<evidence type="ECO:0000256" key="2">
    <source>
        <dbReference type="ARBA" id="ARBA00006936"/>
    </source>
</evidence>
<comment type="caution">
    <text evidence="6">The sequence shown here is derived from an EMBL/GenBank/DDBJ whole genome shotgun (WGS) entry which is preliminary data.</text>
</comment>
<evidence type="ECO:0000256" key="1">
    <source>
        <dbReference type="ARBA" id="ARBA00001964"/>
    </source>
</evidence>
<organism evidence="6 7">
    <name type="scientific">Ceratopteris richardii</name>
    <name type="common">Triangle waterfern</name>
    <dbReference type="NCBI Taxonomy" id="49495"/>
    <lineage>
        <taxon>Eukaryota</taxon>
        <taxon>Viridiplantae</taxon>
        <taxon>Streptophyta</taxon>
        <taxon>Embryophyta</taxon>
        <taxon>Tracheophyta</taxon>
        <taxon>Polypodiopsida</taxon>
        <taxon>Polypodiidae</taxon>
        <taxon>Polypodiales</taxon>
        <taxon>Pteridineae</taxon>
        <taxon>Pteridaceae</taxon>
        <taxon>Parkerioideae</taxon>
        <taxon>Ceratopteris</taxon>
    </lineage>
</organism>
<comment type="similarity">
    <text evidence="2">Belongs to the alpha-ketoglutarate dehydrogenase family.</text>
</comment>
<keyword evidence="7" id="KW-1185">Reference proteome</keyword>
<keyword evidence="4" id="KW-0786">Thiamine pyrophosphate</keyword>
<dbReference type="EMBL" id="CM035406">
    <property type="protein sequence ID" value="KAH7446693.1"/>
    <property type="molecule type" value="Genomic_DNA"/>
</dbReference>
<evidence type="ECO:0000313" key="7">
    <source>
        <dbReference type="Proteomes" id="UP000825935"/>
    </source>
</evidence>
<protein>
    <recommendedName>
        <fullName evidence="5">2-oxoglutarate dehydrogenase E1 component/KDG C-terminal domain-containing protein</fullName>
    </recommendedName>
</protein>
<dbReference type="Proteomes" id="UP000825935">
    <property type="component" value="Chromosome 1"/>
</dbReference>
<name>A0A8T2VM92_CERRI</name>
<dbReference type="InterPro" id="IPR031717">
    <property type="entry name" value="ODO-1/KGD_C"/>
</dbReference>
<dbReference type="GO" id="GO:0045252">
    <property type="term" value="C:oxoglutarate dehydrogenase complex"/>
    <property type="evidence" value="ECO:0007669"/>
    <property type="project" value="TreeGrafter"/>
</dbReference>
<evidence type="ECO:0000259" key="5">
    <source>
        <dbReference type="Pfam" id="PF16870"/>
    </source>
</evidence>
<sequence>MNWMRRGKGQKHLMIAICRIEQLCPFPYNLVQRELNRYPNAEIVWCQEEPMNMGAYSYITPRLATTMRSINRGAYEDIKYAGRAPSAATAIGFLAVHVKEQAELIQKAFQSSPIPLPI</sequence>